<keyword evidence="3" id="KW-1185">Reference proteome</keyword>
<gene>
    <name evidence="2" type="ORF">EJB06_30950</name>
</gene>
<evidence type="ECO:0000259" key="1">
    <source>
        <dbReference type="Pfam" id="PF03235"/>
    </source>
</evidence>
<evidence type="ECO:0000313" key="2">
    <source>
        <dbReference type="EMBL" id="RSZ55153.1"/>
    </source>
</evidence>
<name>A0A430HCA7_9BURK</name>
<dbReference type="OrthoDB" id="3654724at2"/>
<dbReference type="EMBL" id="RXLQ01000035">
    <property type="protein sequence ID" value="RSZ55153.1"/>
    <property type="molecule type" value="Genomic_DNA"/>
</dbReference>
<dbReference type="AlphaFoldDB" id="A0A430HCA7"/>
<comment type="caution">
    <text evidence="2">The sequence shown here is derived from an EMBL/GenBank/DDBJ whole genome shotgun (WGS) entry which is preliminary data.</text>
</comment>
<protein>
    <submittedName>
        <fullName evidence="2">DUF262 domain-containing protein</fullName>
    </submittedName>
</protein>
<dbReference type="PANTHER" id="PTHR39639">
    <property type="entry name" value="CHROMOSOME 16, WHOLE GENOME SHOTGUN SEQUENCE"/>
    <property type="match status" value="1"/>
</dbReference>
<organism evidence="2 3">
    <name type="scientific">Massilia atriviolacea</name>
    <dbReference type="NCBI Taxonomy" id="2495579"/>
    <lineage>
        <taxon>Bacteria</taxon>
        <taxon>Pseudomonadati</taxon>
        <taxon>Pseudomonadota</taxon>
        <taxon>Betaproteobacteria</taxon>
        <taxon>Burkholderiales</taxon>
        <taxon>Oxalobacteraceae</taxon>
        <taxon>Telluria group</taxon>
        <taxon>Massilia</taxon>
    </lineage>
</organism>
<sequence>MKRWNSSPHPISDIRDWQRSGRLEIRPAFQRHEVWSDAAKVMLMDTILRAIPMPKAFVSSAIREGQVYRTVIDGQQRISSILGFLDNKFALESPYRGEHEGLTFSQMPEEVRNEFLQYSIDFNEAIGFSDDELRETYSRLNKYAIALTKQELRRADYPGAFLELAESLAAHEFLETGRVFSVANRRRFADVEFVSELVAGLLAGPQEKREALDSYYLKYTTWEKNEVEAVEARFLACLNDLASLFPPGRPINSMRFKQKSDFYSLLLAIDELRAEGGSLDGISVEELRMDLRILDFLIEPESAASDCRDYAIKCVSQANTYGSRRWRMDFLKVILSGSYFRRPPIGDGATLVYRIATGDHGPFGEPAVNFCGVCDAEVTRGQVQEVGWRKDSQVFQIHNVSRLHAECVNRDEWYVISAPSSDVSLTFAHTQVQSSLI</sequence>
<accession>A0A430HCA7</accession>
<dbReference type="Proteomes" id="UP000278085">
    <property type="component" value="Unassembled WGS sequence"/>
</dbReference>
<proteinExistence type="predicted"/>
<dbReference type="RefSeq" id="WP_126077875.1">
    <property type="nucleotide sequence ID" value="NZ_CP051166.1"/>
</dbReference>
<dbReference type="InterPro" id="IPR004919">
    <property type="entry name" value="GmrSD_N"/>
</dbReference>
<feature type="domain" description="GmrSD restriction endonucleases N-terminal" evidence="1">
    <location>
        <begin position="25"/>
        <end position="157"/>
    </location>
</feature>
<reference evidence="2 3" key="1">
    <citation type="submission" date="2018-12" db="EMBL/GenBank/DDBJ databases">
        <authorList>
            <person name="Yang E."/>
        </authorList>
    </citation>
    <scope>NUCLEOTIDE SEQUENCE [LARGE SCALE GENOMIC DNA]</scope>
    <source>
        <strain evidence="2 3">SOD</strain>
    </source>
</reference>
<dbReference type="PANTHER" id="PTHR39639:SF1">
    <property type="entry name" value="DUF262 DOMAIN-CONTAINING PROTEIN"/>
    <property type="match status" value="1"/>
</dbReference>
<dbReference type="Pfam" id="PF03235">
    <property type="entry name" value="GmrSD_N"/>
    <property type="match status" value="1"/>
</dbReference>
<evidence type="ECO:0000313" key="3">
    <source>
        <dbReference type="Proteomes" id="UP000278085"/>
    </source>
</evidence>